<evidence type="ECO:0000256" key="1">
    <source>
        <dbReference type="SAM" id="Phobius"/>
    </source>
</evidence>
<dbReference type="PANTHER" id="PTHR43592">
    <property type="entry name" value="CAAX AMINO TERMINAL PROTEASE"/>
    <property type="match status" value="1"/>
</dbReference>
<dbReference type="PANTHER" id="PTHR43592:SF15">
    <property type="entry name" value="CAAX AMINO TERMINAL PROTEASE FAMILY PROTEIN"/>
    <property type="match status" value="1"/>
</dbReference>
<keyword evidence="1" id="KW-0472">Membrane</keyword>
<dbReference type="AlphaFoldDB" id="A0A8X8LF14"/>
<keyword evidence="4" id="KW-1185">Reference proteome</keyword>
<dbReference type="GO" id="GO:0080120">
    <property type="term" value="P:CAAX-box protein maturation"/>
    <property type="evidence" value="ECO:0007669"/>
    <property type="project" value="UniProtKB-ARBA"/>
</dbReference>
<feature type="transmembrane region" description="Helical" evidence="1">
    <location>
        <begin position="29"/>
        <end position="49"/>
    </location>
</feature>
<dbReference type="EMBL" id="FNNO01000017">
    <property type="protein sequence ID" value="SDX48405.1"/>
    <property type="molecule type" value="Genomic_DNA"/>
</dbReference>
<feature type="transmembrane region" description="Helical" evidence="1">
    <location>
        <begin position="123"/>
        <end position="140"/>
    </location>
</feature>
<dbReference type="GO" id="GO:0004175">
    <property type="term" value="F:endopeptidase activity"/>
    <property type="evidence" value="ECO:0007669"/>
    <property type="project" value="UniProtKB-ARBA"/>
</dbReference>
<feature type="transmembrane region" description="Helical" evidence="1">
    <location>
        <begin position="239"/>
        <end position="257"/>
    </location>
</feature>
<dbReference type="InterPro" id="IPR003675">
    <property type="entry name" value="Rce1/LyrA-like_dom"/>
</dbReference>
<feature type="transmembrane region" description="Helical" evidence="1">
    <location>
        <begin position="69"/>
        <end position="87"/>
    </location>
</feature>
<comment type="caution">
    <text evidence="3">The sequence shown here is derived from an EMBL/GenBank/DDBJ whole genome shotgun (WGS) entry which is preliminary data.</text>
</comment>
<dbReference type="Proteomes" id="UP000198711">
    <property type="component" value="Unassembled WGS sequence"/>
</dbReference>
<proteinExistence type="predicted"/>
<sequence length="280" mass="31768">MLASTNLNVSMTLVPELLNKSENANLARWLNTLATFFMFFMPAFLFARILSRKPLDYLGFNRLMNGKQIGIVVVLTLAAMITSGALGDLNQRIPLPATWMAKARAMEDAYRSTMMSMAMMKNFKEYLLVLLVVATAPAIFEEVLFRATFQQLFIGWTKNAWIGIIITSIVFSVIHISYFGFLPRLALGMVLGFIFYYGKNIWLNILLHFLNNALIVTGIYQDIKHGQSIEKAMDENMPIWWIGLFGIAGLLLLFRLFKKETRKVLATQSLVATDENSIEQ</sequence>
<keyword evidence="1" id="KW-0812">Transmembrane</keyword>
<protein>
    <recommendedName>
        <fullName evidence="2">CAAX prenyl protease 2/Lysostaphin resistance protein A-like domain-containing protein</fullName>
    </recommendedName>
</protein>
<name>A0A8X8LF14_9BACT</name>
<feature type="transmembrane region" description="Helical" evidence="1">
    <location>
        <begin position="160"/>
        <end position="181"/>
    </location>
</feature>
<accession>A0A8X8LF14</accession>
<evidence type="ECO:0000313" key="4">
    <source>
        <dbReference type="Proteomes" id="UP000198711"/>
    </source>
</evidence>
<feature type="domain" description="CAAX prenyl protease 2/Lysostaphin resistance protein A-like" evidence="2">
    <location>
        <begin position="126"/>
        <end position="214"/>
    </location>
</feature>
<organism evidence="3 4">
    <name type="scientific">Hydrobacter penzbergensis</name>
    <dbReference type="NCBI Taxonomy" id="1235997"/>
    <lineage>
        <taxon>Bacteria</taxon>
        <taxon>Pseudomonadati</taxon>
        <taxon>Bacteroidota</taxon>
        <taxon>Chitinophagia</taxon>
        <taxon>Chitinophagales</taxon>
        <taxon>Chitinophagaceae</taxon>
        <taxon>Hydrobacter</taxon>
    </lineage>
</organism>
<keyword evidence="1" id="KW-1133">Transmembrane helix</keyword>
<feature type="transmembrane region" description="Helical" evidence="1">
    <location>
        <begin position="201"/>
        <end position="219"/>
    </location>
</feature>
<evidence type="ECO:0000313" key="3">
    <source>
        <dbReference type="EMBL" id="SDX48405.1"/>
    </source>
</evidence>
<reference evidence="3 4" key="1">
    <citation type="submission" date="2016-10" db="EMBL/GenBank/DDBJ databases">
        <authorList>
            <person name="Varghese N."/>
            <person name="Submissions S."/>
        </authorList>
    </citation>
    <scope>NUCLEOTIDE SEQUENCE [LARGE SCALE GENOMIC DNA]</scope>
    <source>
        <strain evidence="3 4">DSM 25353</strain>
    </source>
</reference>
<evidence type="ECO:0000259" key="2">
    <source>
        <dbReference type="Pfam" id="PF02517"/>
    </source>
</evidence>
<dbReference type="Pfam" id="PF02517">
    <property type="entry name" value="Rce1-like"/>
    <property type="match status" value="1"/>
</dbReference>
<gene>
    <name evidence="3" type="ORF">SAMN05444410_11742</name>
</gene>